<dbReference type="NCBIfam" id="TIGR04183">
    <property type="entry name" value="Por_Secre_tail"/>
    <property type="match status" value="1"/>
</dbReference>
<dbReference type="InterPro" id="IPR055015">
    <property type="entry name" value="GCX_COOH"/>
</dbReference>
<evidence type="ECO:0000256" key="1">
    <source>
        <dbReference type="ARBA" id="ARBA00022729"/>
    </source>
</evidence>
<evidence type="ECO:0000313" key="3">
    <source>
        <dbReference type="EMBL" id="MDR6969636.1"/>
    </source>
</evidence>
<feature type="domain" description="Secretion system C-terminal sorting" evidence="2">
    <location>
        <begin position="927"/>
        <end position="999"/>
    </location>
</feature>
<evidence type="ECO:0000259" key="2">
    <source>
        <dbReference type="Pfam" id="PF18962"/>
    </source>
</evidence>
<proteinExistence type="predicted"/>
<sequence length="1001" mass="109507">MKKLILFCVFIVNIYTVYGQKDIIRDEHYLSPNGLFETVFDHYGNSYQLSDILISKEVRTDKNNLSRSVNSVSMSCGYYNVFFETGSGMEDSSNPIHMERRDVLCRVLTDLSNFINSPLTTNGLNNKVNIWVRNINNVITLPNTPNGVLGMASSFYTMPHNTTTGFGGIIDNEIWKTIHLGKDSYTNTVSPLLSNGINAGQSGIFYHGMMAFNFNTTDTAIPNTPSILWNTSLSATSFPGKYDLYTVILHEMTHALGFASLLNSNGLSKFNSAYNYFNRYDTRLKNNANTQFLIKKQIRACGSMYDYVFNNLLNTSVLQPNSNTCNDKVRYVGLSNVPVHTPTVFSPPSSLSHFEGVCVSPNPSFVMESATGANIIKRFLKPQERNVLGDLGYSLNNSYGVSTTYQGTTTYTGTITGIDVAGMNDGINTIDNSFAFIGNSGTAIAITGILNNDFTTNNSNLRFECLQDVYDSSATFSSTSGTSATTVTFNSTVTGVHLLRYVPFNNLTQQRGNITYVYVYVMNTNNCAIPTACNLVMNGDFEQFSTLQSQFSPVSLACGWNAANGATPDYFHTDALNINFKVPCNYFGYQSDKIQGNNAYAGFVANNVSTNQENIVTTLSSPLLPNSIYQLSFDVSLGEGVSYFLMKPQAYLSTSYNITASNGYITISNPNMLYNSPNFPSVSNSWERVTIIIETGPVAGERFLYLGTLNNHVPSGQVIPGTAPGCNYANYGGAVVNATYYYIDNVELVPLEGASLNIPDEHCQNIVLSDLSSYIMSAPPNGVFSGSGVTVSGGNYSFNASVAGLGTHTITYSYINSAGCPITISSDVSVLDCYEPEDCPANLTFTTTEIGNADYQASSDIVVSTNYLVNSGLVIEMTAGNSITFDPNSEMKFGSDFHAYIENCSFSERITNSVEDAELEKLTKVFVYPNPTKGLTTIVADGININAVTVTSIEGKIMYTSKNNYESNYYDLDLVNFETGVYIVNIEMVNGQILSRKIIKN</sequence>
<protein>
    <recommendedName>
        <fullName evidence="2">Secretion system C-terminal sorting domain-containing protein</fullName>
    </recommendedName>
</protein>
<dbReference type="Proteomes" id="UP001255185">
    <property type="component" value="Unassembled WGS sequence"/>
</dbReference>
<reference evidence="3 4" key="1">
    <citation type="submission" date="2023-07" db="EMBL/GenBank/DDBJ databases">
        <title>Sorghum-associated microbial communities from plants grown in Nebraska, USA.</title>
        <authorList>
            <person name="Schachtman D."/>
        </authorList>
    </citation>
    <scope>NUCLEOTIDE SEQUENCE [LARGE SCALE GENOMIC DNA]</scope>
    <source>
        <strain evidence="3 4">3773</strain>
    </source>
</reference>
<organism evidence="3 4">
    <name type="scientific">Flavobacterium arsenatis</name>
    <dbReference type="NCBI Taxonomy" id="1484332"/>
    <lineage>
        <taxon>Bacteria</taxon>
        <taxon>Pseudomonadati</taxon>
        <taxon>Bacteroidota</taxon>
        <taxon>Flavobacteriia</taxon>
        <taxon>Flavobacteriales</taxon>
        <taxon>Flavobacteriaceae</taxon>
        <taxon>Flavobacterium</taxon>
    </lineage>
</organism>
<dbReference type="NCBIfam" id="NF045639">
    <property type="entry name" value="GCX_COOH"/>
    <property type="match status" value="1"/>
</dbReference>
<comment type="caution">
    <text evidence="3">The sequence shown here is derived from an EMBL/GenBank/DDBJ whole genome shotgun (WGS) entry which is preliminary data.</text>
</comment>
<dbReference type="RefSeq" id="WP_310028905.1">
    <property type="nucleotide sequence ID" value="NZ_JAVDVI010000026.1"/>
</dbReference>
<keyword evidence="1" id="KW-0732">Signal</keyword>
<gene>
    <name evidence="3" type="ORF">J2X31_003669</name>
</gene>
<accession>A0ABU1TUW9</accession>
<keyword evidence="4" id="KW-1185">Reference proteome</keyword>
<dbReference type="Pfam" id="PF18962">
    <property type="entry name" value="Por_Secre_tail"/>
    <property type="match status" value="1"/>
</dbReference>
<dbReference type="InterPro" id="IPR026444">
    <property type="entry name" value="Secre_tail"/>
</dbReference>
<name>A0ABU1TUW9_9FLAO</name>
<dbReference type="EMBL" id="JAVDVI010000026">
    <property type="protein sequence ID" value="MDR6969636.1"/>
    <property type="molecule type" value="Genomic_DNA"/>
</dbReference>
<evidence type="ECO:0000313" key="4">
    <source>
        <dbReference type="Proteomes" id="UP001255185"/>
    </source>
</evidence>